<feature type="domain" description="HTH tetR-type" evidence="5">
    <location>
        <begin position="12"/>
        <end position="72"/>
    </location>
</feature>
<organism evidence="6 7">
    <name type="scientific">Desertihabitans brevis</name>
    <dbReference type="NCBI Taxonomy" id="2268447"/>
    <lineage>
        <taxon>Bacteria</taxon>
        <taxon>Bacillati</taxon>
        <taxon>Actinomycetota</taxon>
        <taxon>Actinomycetes</taxon>
        <taxon>Propionibacteriales</taxon>
        <taxon>Propionibacteriaceae</taxon>
        <taxon>Desertihabitans</taxon>
    </lineage>
</organism>
<proteinExistence type="predicted"/>
<dbReference type="InterPro" id="IPR009057">
    <property type="entry name" value="Homeodomain-like_sf"/>
</dbReference>
<dbReference type="Pfam" id="PF00440">
    <property type="entry name" value="TetR_N"/>
    <property type="match status" value="1"/>
</dbReference>
<evidence type="ECO:0000259" key="5">
    <source>
        <dbReference type="PROSITE" id="PS50977"/>
    </source>
</evidence>
<dbReference type="AlphaFoldDB" id="A0A367YY57"/>
<dbReference type="PRINTS" id="PR00455">
    <property type="entry name" value="HTHTETR"/>
</dbReference>
<protein>
    <submittedName>
        <fullName evidence="6">TetR family transcriptional regulator</fullName>
    </submittedName>
</protein>
<dbReference type="InterPro" id="IPR050109">
    <property type="entry name" value="HTH-type_TetR-like_transc_reg"/>
</dbReference>
<keyword evidence="1" id="KW-0805">Transcription regulation</keyword>
<dbReference type="RefSeq" id="WP_114125540.1">
    <property type="nucleotide sequence ID" value="NZ_QOUI01000002.1"/>
</dbReference>
<feature type="DNA-binding region" description="H-T-H motif" evidence="4">
    <location>
        <begin position="35"/>
        <end position="54"/>
    </location>
</feature>
<keyword evidence="3" id="KW-0804">Transcription</keyword>
<comment type="caution">
    <text evidence="6">The sequence shown here is derived from an EMBL/GenBank/DDBJ whole genome shotgun (WGS) entry which is preliminary data.</text>
</comment>
<dbReference type="GO" id="GO:0000976">
    <property type="term" value="F:transcription cis-regulatory region binding"/>
    <property type="evidence" value="ECO:0007669"/>
    <property type="project" value="TreeGrafter"/>
</dbReference>
<dbReference type="PANTHER" id="PTHR30055:SF234">
    <property type="entry name" value="HTH-TYPE TRANSCRIPTIONAL REGULATOR BETI"/>
    <property type="match status" value="1"/>
</dbReference>
<gene>
    <name evidence="6" type="ORF">DT076_05075</name>
</gene>
<evidence type="ECO:0000256" key="4">
    <source>
        <dbReference type="PROSITE-ProRule" id="PRU00335"/>
    </source>
</evidence>
<dbReference type="GO" id="GO:0003700">
    <property type="term" value="F:DNA-binding transcription factor activity"/>
    <property type="evidence" value="ECO:0007669"/>
    <property type="project" value="TreeGrafter"/>
</dbReference>
<dbReference type="PANTHER" id="PTHR30055">
    <property type="entry name" value="HTH-TYPE TRANSCRIPTIONAL REGULATOR RUTR"/>
    <property type="match status" value="1"/>
</dbReference>
<dbReference type="SUPFAM" id="SSF46689">
    <property type="entry name" value="Homeodomain-like"/>
    <property type="match status" value="1"/>
</dbReference>
<dbReference type="InterPro" id="IPR001647">
    <property type="entry name" value="HTH_TetR"/>
</dbReference>
<name>A0A367YY57_9ACTN</name>
<evidence type="ECO:0000313" key="6">
    <source>
        <dbReference type="EMBL" id="RCK70770.1"/>
    </source>
</evidence>
<evidence type="ECO:0000256" key="1">
    <source>
        <dbReference type="ARBA" id="ARBA00023015"/>
    </source>
</evidence>
<sequence>MAEPRRRSFTEQARRAQLVEVTTALVAEHGYAGTSLSRIAAAAGISKAAVLYHFASKEAVVRAAHEQALADLVAAVGAAVEQADAADAPLAYVQTMVAHLSARPAQTHVIIEEMAQRGERPQPEGRWRPLAELLQAARRARGRPELPDARTAALAVGGAVNAVVAERLADPGYDTATATTTLTGMVEQLLDG</sequence>
<evidence type="ECO:0000256" key="2">
    <source>
        <dbReference type="ARBA" id="ARBA00023125"/>
    </source>
</evidence>
<reference evidence="6 7" key="1">
    <citation type="submission" date="2018-07" db="EMBL/GenBank/DDBJ databases">
        <title>Desertimonas flava gen. nov. sp. nov.</title>
        <authorList>
            <person name="Liu S."/>
        </authorList>
    </citation>
    <scope>NUCLEOTIDE SEQUENCE [LARGE SCALE GENOMIC DNA]</scope>
    <source>
        <strain evidence="6 7">16Sb5-5</strain>
    </source>
</reference>
<keyword evidence="7" id="KW-1185">Reference proteome</keyword>
<dbReference type="EMBL" id="QOUI01000002">
    <property type="protein sequence ID" value="RCK70770.1"/>
    <property type="molecule type" value="Genomic_DNA"/>
</dbReference>
<evidence type="ECO:0000313" key="7">
    <source>
        <dbReference type="Proteomes" id="UP000252770"/>
    </source>
</evidence>
<dbReference type="PROSITE" id="PS50977">
    <property type="entry name" value="HTH_TETR_2"/>
    <property type="match status" value="1"/>
</dbReference>
<dbReference type="Gene3D" id="1.10.357.10">
    <property type="entry name" value="Tetracycline Repressor, domain 2"/>
    <property type="match status" value="1"/>
</dbReference>
<evidence type="ECO:0000256" key="3">
    <source>
        <dbReference type="ARBA" id="ARBA00023163"/>
    </source>
</evidence>
<keyword evidence="2 4" id="KW-0238">DNA-binding</keyword>
<dbReference type="Proteomes" id="UP000252770">
    <property type="component" value="Unassembled WGS sequence"/>
</dbReference>
<accession>A0A367YY57</accession>